<evidence type="ECO:0000313" key="2">
    <source>
        <dbReference type="Proteomes" id="UP001596074"/>
    </source>
</evidence>
<sequence>MAEVGANPGQAVTQGNVAEELAGTFEQLVMEFQMVVSETNIRAVEAPIQRGYLAYCEANVSAMARVQTHGVTLSGNIVAAGTHVGQTDQTITGDMSATQALLRNLNYEIPRGQ</sequence>
<organism evidence="1 2">
    <name type="scientific">Actinomadura rugatobispora</name>
    <dbReference type="NCBI Taxonomy" id="1994"/>
    <lineage>
        <taxon>Bacteria</taxon>
        <taxon>Bacillati</taxon>
        <taxon>Actinomycetota</taxon>
        <taxon>Actinomycetes</taxon>
        <taxon>Streptosporangiales</taxon>
        <taxon>Thermomonosporaceae</taxon>
        <taxon>Actinomadura</taxon>
    </lineage>
</organism>
<comment type="caution">
    <text evidence="1">The sequence shown here is derived from an EMBL/GenBank/DDBJ whole genome shotgun (WGS) entry which is preliminary data.</text>
</comment>
<gene>
    <name evidence="1" type="ORF">ACFPZN_45375</name>
</gene>
<protein>
    <submittedName>
        <fullName evidence="1">Uncharacterized protein</fullName>
    </submittedName>
</protein>
<dbReference type="Proteomes" id="UP001596074">
    <property type="component" value="Unassembled WGS sequence"/>
</dbReference>
<proteinExistence type="predicted"/>
<keyword evidence="2" id="KW-1185">Reference proteome</keyword>
<accession>A0ABW1AEB5</accession>
<evidence type="ECO:0000313" key="1">
    <source>
        <dbReference type="EMBL" id="MFC5752891.1"/>
    </source>
</evidence>
<name>A0ABW1AEB5_9ACTN</name>
<dbReference type="EMBL" id="JBHSON010000099">
    <property type="protein sequence ID" value="MFC5752891.1"/>
    <property type="molecule type" value="Genomic_DNA"/>
</dbReference>
<reference evidence="2" key="1">
    <citation type="journal article" date="2019" name="Int. J. Syst. Evol. Microbiol.">
        <title>The Global Catalogue of Microorganisms (GCM) 10K type strain sequencing project: providing services to taxonomists for standard genome sequencing and annotation.</title>
        <authorList>
            <consortium name="The Broad Institute Genomics Platform"/>
            <consortium name="The Broad Institute Genome Sequencing Center for Infectious Disease"/>
            <person name="Wu L."/>
            <person name="Ma J."/>
        </authorList>
    </citation>
    <scope>NUCLEOTIDE SEQUENCE [LARGE SCALE GENOMIC DNA]</scope>
    <source>
        <strain evidence="2">KCTC 42087</strain>
    </source>
</reference>
<dbReference type="RefSeq" id="WP_378289348.1">
    <property type="nucleotide sequence ID" value="NZ_JBHSON010000099.1"/>
</dbReference>